<dbReference type="EMBL" id="QTJV01000006">
    <property type="protein sequence ID" value="RFM33705.1"/>
    <property type="molecule type" value="Genomic_DNA"/>
</dbReference>
<accession>A0A3E1P0N5</accession>
<dbReference type="OrthoDB" id="1343312at2"/>
<organism evidence="1 2">
    <name type="scientific">Chitinophaga silvisoli</name>
    <dbReference type="NCBI Taxonomy" id="2291814"/>
    <lineage>
        <taxon>Bacteria</taxon>
        <taxon>Pseudomonadati</taxon>
        <taxon>Bacteroidota</taxon>
        <taxon>Chitinophagia</taxon>
        <taxon>Chitinophagales</taxon>
        <taxon>Chitinophagaceae</taxon>
        <taxon>Chitinophaga</taxon>
    </lineage>
</organism>
<name>A0A3E1P0N5_9BACT</name>
<sequence length="155" mass="17411">MNLEKYLFDANEDRTMFRFDSEGPNGTIKKMVKYVDLGKLNDGTQILGLGFGDSIEKQDSYNDTAISNNADRDKILATVASTVLDIMERLGNVVIYAEGATPARTRLYQMRINANKADIDSHLDILGKSKTGWEDFRPGVNYSAFVAKKKNYKIE</sequence>
<evidence type="ECO:0000313" key="2">
    <source>
        <dbReference type="Proteomes" id="UP000261174"/>
    </source>
</evidence>
<comment type="caution">
    <text evidence="1">The sequence shown here is derived from an EMBL/GenBank/DDBJ whole genome shotgun (WGS) entry which is preliminary data.</text>
</comment>
<dbReference type="AlphaFoldDB" id="A0A3E1P0N5"/>
<keyword evidence="2" id="KW-1185">Reference proteome</keyword>
<dbReference type="RefSeq" id="WP_116854627.1">
    <property type="nucleotide sequence ID" value="NZ_QTJV01000006.1"/>
</dbReference>
<reference evidence="1 2" key="1">
    <citation type="submission" date="2018-08" db="EMBL/GenBank/DDBJ databases">
        <title>Chitinophaga sp. K20C18050901, a novel bacterium isolated from forest soil.</title>
        <authorList>
            <person name="Wang C."/>
        </authorList>
    </citation>
    <scope>NUCLEOTIDE SEQUENCE [LARGE SCALE GENOMIC DNA]</scope>
    <source>
        <strain evidence="1 2">K20C18050901</strain>
    </source>
</reference>
<evidence type="ECO:0000313" key="1">
    <source>
        <dbReference type="EMBL" id="RFM33705.1"/>
    </source>
</evidence>
<dbReference type="Proteomes" id="UP000261174">
    <property type="component" value="Unassembled WGS sequence"/>
</dbReference>
<dbReference type="InterPro" id="IPR053865">
    <property type="entry name" value="DUF6934"/>
</dbReference>
<gene>
    <name evidence="1" type="ORF">DXN04_17240</name>
</gene>
<proteinExistence type="predicted"/>
<protein>
    <submittedName>
        <fullName evidence="1">Uncharacterized protein</fullName>
    </submittedName>
</protein>
<dbReference type="Pfam" id="PF22028">
    <property type="entry name" value="DUF6934"/>
    <property type="match status" value="1"/>
</dbReference>